<evidence type="ECO:0000313" key="9">
    <source>
        <dbReference type="Proteomes" id="UP001295684"/>
    </source>
</evidence>
<proteinExistence type="predicted"/>
<dbReference type="PANTHER" id="PTHR23235">
    <property type="entry name" value="KRUEPPEL-LIKE TRANSCRIPTION FACTOR"/>
    <property type="match status" value="1"/>
</dbReference>
<dbReference type="SMART" id="SM00355">
    <property type="entry name" value="ZnF_C2H2"/>
    <property type="match status" value="3"/>
</dbReference>
<dbReference type="GO" id="GO:0000981">
    <property type="term" value="F:DNA-binding transcription factor activity, RNA polymerase II-specific"/>
    <property type="evidence" value="ECO:0007669"/>
    <property type="project" value="TreeGrafter"/>
</dbReference>
<dbReference type="PROSITE" id="PS50157">
    <property type="entry name" value="ZINC_FINGER_C2H2_2"/>
    <property type="match status" value="3"/>
</dbReference>
<keyword evidence="9" id="KW-1185">Reference proteome</keyword>
<reference evidence="8" key="1">
    <citation type="submission" date="2023-07" db="EMBL/GenBank/DDBJ databases">
        <authorList>
            <consortium name="AG Swart"/>
            <person name="Singh M."/>
            <person name="Singh A."/>
            <person name="Seah K."/>
            <person name="Emmerich C."/>
        </authorList>
    </citation>
    <scope>NUCLEOTIDE SEQUENCE</scope>
    <source>
        <strain evidence="8">DP1</strain>
    </source>
</reference>
<evidence type="ECO:0000256" key="1">
    <source>
        <dbReference type="ARBA" id="ARBA00022723"/>
    </source>
</evidence>
<dbReference type="PROSITE" id="PS00028">
    <property type="entry name" value="ZINC_FINGER_C2H2_1"/>
    <property type="match status" value="3"/>
</dbReference>
<keyword evidence="4" id="KW-0862">Zinc</keyword>
<dbReference type="PANTHER" id="PTHR23235:SF120">
    <property type="entry name" value="KRUPPEL-LIKE FACTOR 15"/>
    <property type="match status" value="1"/>
</dbReference>
<keyword evidence="1" id="KW-0479">Metal-binding</keyword>
<evidence type="ECO:0000313" key="8">
    <source>
        <dbReference type="EMBL" id="CAI2376234.1"/>
    </source>
</evidence>
<evidence type="ECO:0000256" key="3">
    <source>
        <dbReference type="ARBA" id="ARBA00022771"/>
    </source>
</evidence>
<keyword evidence="3 5" id="KW-0863">Zinc-finger</keyword>
<feature type="region of interest" description="Disordered" evidence="6">
    <location>
        <begin position="241"/>
        <end position="263"/>
    </location>
</feature>
<evidence type="ECO:0000256" key="5">
    <source>
        <dbReference type="PROSITE-ProRule" id="PRU00042"/>
    </source>
</evidence>
<dbReference type="GO" id="GO:0000978">
    <property type="term" value="F:RNA polymerase II cis-regulatory region sequence-specific DNA binding"/>
    <property type="evidence" value="ECO:0007669"/>
    <property type="project" value="TreeGrafter"/>
</dbReference>
<sequence>MNYFGMDDNMGLAHPTPVMQRRNSLPNLQQLASSYCLCELSGTDFTSELPDCLNHIAYCNQDSTITSGTSPKFEGVENYTYIGGSGISESNRINKGKIDEHYFHSLSKTKESSESGNRKSHHDMVNYEVLKGHKYEILPNPKKGMKNARIFVCKYDDCDKVFSKTWNLVYHFRVHTKEKPFLCEKCGKGFTQKYNLIRHMNRHAKNEKLGKVMHKCPDCYKSYSNIYNLRSHQKRDHGIVKSIPANSTSVSSSDSVNGSPTKA</sequence>
<feature type="domain" description="C2H2-type" evidence="7">
    <location>
        <begin position="151"/>
        <end position="180"/>
    </location>
</feature>
<dbReference type="SUPFAM" id="SSF57667">
    <property type="entry name" value="beta-beta-alpha zinc fingers"/>
    <property type="match status" value="2"/>
</dbReference>
<feature type="domain" description="C2H2-type" evidence="7">
    <location>
        <begin position="214"/>
        <end position="242"/>
    </location>
</feature>
<dbReference type="FunFam" id="3.30.160.60:FF:000303">
    <property type="entry name" value="Zinc finger protein 41"/>
    <property type="match status" value="1"/>
</dbReference>
<dbReference type="AlphaFoldDB" id="A0AAD2D097"/>
<feature type="domain" description="C2H2-type" evidence="7">
    <location>
        <begin position="181"/>
        <end position="208"/>
    </location>
</feature>
<organism evidence="8 9">
    <name type="scientific">Euplotes crassus</name>
    <dbReference type="NCBI Taxonomy" id="5936"/>
    <lineage>
        <taxon>Eukaryota</taxon>
        <taxon>Sar</taxon>
        <taxon>Alveolata</taxon>
        <taxon>Ciliophora</taxon>
        <taxon>Intramacronucleata</taxon>
        <taxon>Spirotrichea</taxon>
        <taxon>Hypotrichia</taxon>
        <taxon>Euplotida</taxon>
        <taxon>Euplotidae</taxon>
        <taxon>Moneuplotes</taxon>
    </lineage>
</organism>
<feature type="compositionally biased region" description="Low complexity" evidence="6">
    <location>
        <begin position="246"/>
        <end position="263"/>
    </location>
</feature>
<evidence type="ECO:0000256" key="4">
    <source>
        <dbReference type="ARBA" id="ARBA00022833"/>
    </source>
</evidence>
<dbReference type="EMBL" id="CAMPGE010017775">
    <property type="protein sequence ID" value="CAI2376234.1"/>
    <property type="molecule type" value="Genomic_DNA"/>
</dbReference>
<dbReference type="GO" id="GO:0008270">
    <property type="term" value="F:zinc ion binding"/>
    <property type="evidence" value="ECO:0007669"/>
    <property type="project" value="UniProtKB-KW"/>
</dbReference>
<dbReference type="InterPro" id="IPR036236">
    <property type="entry name" value="Znf_C2H2_sf"/>
</dbReference>
<name>A0AAD2D097_EUPCR</name>
<evidence type="ECO:0000256" key="6">
    <source>
        <dbReference type="SAM" id="MobiDB-lite"/>
    </source>
</evidence>
<dbReference type="Pfam" id="PF00096">
    <property type="entry name" value="zf-C2H2"/>
    <property type="match status" value="3"/>
</dbReference>
<comment type="caution">
    <text evidence="8">The sequence shown here is derived from an EMBL/GenBank/DDBJ whole genome shotgun (WGS) entry which is preliminary data.</text>
</comment>
<keyword evidence="2" id="KW-0677">Repeat</keyword>
<evidence type="ECO:0000256" key="2">
    <source>
        <dbReference type="ARBA" id="ARBA00022737"/>
    </source>
</evidence>
<evidence type="ECO:0000259" key="7">
    <source>
        <dbReference type="PROSITE" id="PS50157"/>
    </source>
</evidence>
<protein>
    <recommendedName>
        <fullName evidence="7">C2H2-type domain-containing protein</fullName>
    </recommendedName>
</protein>
<accession>A0AAD2D097</accession>
<dbReference type="Gene3D" id="3.30.160.60">
    <property type="entry name" value="Classic Zinc Finger"/>
    <property type="match status" value="3"/>
</dbReference>
<dbReference type="InterPro" id="IPR013087">
    <property type="entry name" value="Znf_C2H2_type"/>
</dbReference>
<dbReference type="Proteomes" id="UP001295684">
    <property type="component" value="Unassembled WGS sequence"/>
</dbReference>
<gene>
    <name evidence="8" type="ORF">ECRASSUSDP1_LOCUS17603</name>
</gene>